<dbReference type="EMBL" id="JACIEQ010000005">
    <property type="protein sequence ID" value="MBB4023509.1"/>
    <property type="molecule type" value="Genomic_DNA"/>
</dbReference>
<dbReference type="AlphaFoldDB" id="A0A840CK04"/>
<keyword evidence="2" id="KW-1185">Reference proteome</keyword>
<sequence length="47" mass="5060">MLRLFMICGLAAGVWLGMKAERFLQQDRCLGAGGVVDTRGFCSGARP</sequence>
<comment type="caution">
    <text evidence="1">The sequence shown here is derived from an EMBL/GenBank/DDBJ whole genome shotgun (WGS) entry which is preliminary data.</text>
</comment>
<dbReference type="Proteomes" id="UP000585681">
    <property type="component" value="Unassembled WGS sequence"/>
</dbReference>
<reference evidence="1" key="1">
    <citation type="submission" date="2020-08" db="EMBL/GenBank/DDBJ databases">
        <title>Genomic Encyclopedia of Type Strains, Phase IV (KMG-IV): sequencing the most valuable type-strain genomes for metagenomic binning, comparative biology and taxonomic classification.</title>
        <authorList>
            <person name="Goeker M."/>
        </authorList>
    </citation>
    <scope>NUCLEOTIDE SEQUENCE [LARGE SCALE GENOMIC DNA]</scope>
    <source>
        <strain evidence="1">DSM 105040</strain>
    </source>
</reference>
<gene>
    <name evidence="1" type="ORF">GGR17_003338</name>
</gene>
<protein>
    <submittedName>
        <fullName evidence="1">Uncharacterized protein</fullName>
    </submittedName>
</protein>
<evidence type="ECO:0000313" key="2">
    <source>
        <dbReference type="Proteomes" id="UP000585681"/>
    </source>
</evidence>
<organism evidence="1 2">
    <name type="scientific">Actibacterium naphthalenivorans</name>
    <dbReference type="NCBI Taxonomy" id="1614693"/>
    <lineage>
        <taxon>Bacteria</taxon>
        <taxon>Pseudomonadati</taxon>
        <taxon>Pseudomonadota</taxon>
        <taxon>Alphaproteobacteria</taxon>
        <taxon>Rhodobacterales</taxon>
        <taxon>Roseobacteraceae</taxon>
        <taxon>Actibacterium</taxon>
    </lineage>
</organism>
<proteinExistence type="predicted"/>
<name>A0A840CK04_9RHOB</name>
<accession>A0A840CK04</accession>
<evidence type="ECO:0000313" key="1">
    <source>
        <dbReference type="EMBL" id="MBB4023509.1"/>
    </source>
</evidence>